<evidence type="ECO:0000256" key="5">
    <source>
        <dbReference type="SAM" id="Phobius"/>
    </source>
</evidence>
<accession>A0ABX7Y7R9</accession>
<dbReference type="InterPro" id="IPR051328">
    <property type="entry name" value="T7SS_ABC-Transporter"/>
</dbReference>
<gene>
    <name evidence="7" type="ORF">J5A65_03770</name>
</gene>
<evidence type="ECO:0000313" key="8">
    <source>
        <dbReference type="Proteomes" id="UP000678513"/>
    </source>
</evidence>
<name>A0ABX7Y7R9_9ACTN</name>
<dbReference type="RefSeq" id="WP_212325497.1">
    <property type="nucleotide sequence ID" value="NZ_AP024463.1"/>
</dbReference>
<feature type="transmembrane region" description="Helical" evidence="5">
    <location>
        <begin position="759"/>
        <end position="779"/>
    </location>
</feature>
<proteinExistence type="predicted"/>
<dbReference type="Proteomes" id="UP000678513">
    <property type="component" value="Chromosome"/>
</dbReference>
<keyword evidence="2 5" id="KW-0812">Transmembrane</keyword>
<protein>
    <submittedName>
        <fullName evidence="7">YhgE/Pip domain-containing protein</fullName>
    </submittedName>
</protein>
<dbReference type="InterPro" id="IPR013525">
    <property type="entry name" value="ABC2_TM"/>
</dbReference>
<feature type="domain" description="ABC-2 type transporter transmembrane" evidence="6">
    <location>
        <begin position="17"/>
        <end position="156"/>
    </location>
</feature>
<keyword evidence="4 5" id="KW-0472">Membrane</keyword>
<dbReference type="PANTHER" id="PTHR43077:SF10">
    <property type="entry name" value="TRANSPORT PERMEASE PROTEIN"/>
    <property type="match status" value="1"/>
</dbReference>
<evidence type="ECO:0000256" key="4">
    <source>
        <dbReference type="ARBA" id="ARBA00023136"/>
    </source>
</evidence>
<evidence type="ECO:0000256" key="1">
    <source>
        <dbReference type="ARBA" id="ARBA00004141"/>
    </source>
</evidence>
<comment type="subcellular location">
    <subcellularLocation>
        <location evidence="1">Membrane</location>
        <topology evidence="1">Multi-pass membrane protein</topology>
    </subcellularLocation>
</comment>
<evidence type="ECO:0000313" key="7">
    <source>
        <dbReference type="EMBL" id="QUC08861.1"/>
    </source>
</evidence>
<keyword evidence="3 5" id="KW-1133">Transmembrane helix</keyword>
<organism evidence="7 8">
    <name type="scientific">Arachnia rubra</name>
    <dbReference type="NCBI Taxonomy" id="1547448"/>
    <lineage>
        <taxon>Bacteria</taxon>
        <taxon>Bacillati</taxon>
        <taxon>Actinomycetota</taxon>
        <taxon>Actinomycetes</taxon>
        <taxon>Propionibacteriales</taxon>
        <taxon>Propionibacteriaceae</taxon>
        <taxon>Arachnia</taxon>
    </lineage>
</organism>
<dbReference type="InterPro" id="IPR023908">
    <property type="entry name" value="xxxLxxG_rpt"/>
</dbReference>
<keyword evidence="8" id="KW-1185">Reference proteome</keyword>
<dbReference type="EMBL" id="CP072384">
    <property type="protein sequence ID" value="QUC08861.1"/>
    <property type="molecule type" value="Genomic_DNA"/>
</dbReference>
<dbReference type="NCBIfam" id="TIGR03057">
    <property type="entry name" value="xxxLxxG_by_4"/>
    <property type="match status" value="6"/>
</dbReference>
<feature type="transmembrane region" description="Helical" evidence="5">
    <location>
        <begin position="837"/>
        <end position="859"/>
    </location>
</feature>
<reference evidence="7 8" key="1">
    <citation type="submission" date="2021-03" db="EMBL/GenBank/DDBJ databases">
        <title>Human Oral Microbial Genomes.</title>
        <authorList>
            <person name="Johnston C.D."/>
            <person name="Chen T."/>
            <person name="Dewhirst F.E."/>
        </authorList>
    </citation>
    <scope>NUCLEOTIDE SEQUENCE [LARGE SCALE GENOMIC DNA]</scope>
    <source>
        <strain evidence="7 8">DSMZ 100122</strain>
    </source>
</reference>
<evidence type="ECO:0000259" key="6">
    <source>
        <dbReference type="Pfam" id="PF12698"/>
    </source>
</evidence>
<feature type="transmembrane region" description="Helical" evidence="5">
    <location>
        <begin position="791"/>
        <end position="817"/>
    </location>
</feature>
<sequence length="880" mass="90425">MRPESIHSGHRLGWPGLAVLFLVPLLAVGMLLGLVRDRNNQGIHAAVVNHDKAVTVNGQVLPLGRQLASEMVAREGTNISWTIADEEDAAAGLREGRYSAVVTIPEGFSEAATSFSSNDADIAKQATVDVSVSENSPLADAALAHEIAGLATDTINSTLTKGYLENIYVGFNRVGEQFKTVVDGAGKLNQAGSQLADGASSAAENSGKLVDGLGQLSTQGQKLGSAANTLADGSQRLANGAGTLANGSRTLAGGTQTFAEGIAQLNAQAPKLVDGVNKLTDGATPLLKGIPGYTSGTVSVLDGVSELRGGLAQLESSLNAQLDPEAMKEAQAALGELVPILREAQSALKQYVPGAGDITIEEVRSKLEAFDAQLNKLDSTLAGYASGETPPPSELKEFSQRLVGNWKCPVEDPQTCKLLREAYQQGVGDAMTQGFQQGAKAALGVLQRTDPKSGKTLLETARGFSRMGLGMTESIIKLRTSLSRVVPAGTDPLTALEKLPSQLSEQAGKLSGGVQKLRQGADTILTKAEPLRTNAQQLNSGSTQLLGGLQQLKTQTAGLPAATARLAEGSSRLVAGSSQLADASGRLSSGAGELSSGAGQLADGTGRYVQGVGQAADGAGQLAQGLLRLGSGARELSQGLGTFHDQLSQAQSQLPNYSDSDRDKLSQVVTSPVAKDSRVYETAMVPLAALLAVAALWLGSLLSWSFARPVPSDLVASSRSSMALWLRTFWPVASLGAVQGLLFGWAVGMALSLPLGNTIGAAALLAVVGVSFAAGNHALTGWLGNVGRGISVLALVATVALGLTSAVPGWVGSIAGISPLQNGLLLVRTFLAGGSGLVALAGAALLFGVIALNLSYLAIASRRSLTPDQFRSRIVKPLAG</sequence>
<dbReference type="Gene3D" id="1.10.287.950">
    <property type="entry name" value="Methyl-accepting chemotaxis protein"/>
    <property type="match status" value="1"/>
</dbReference>
<feature type="transmembrane region" description="Helical" evidence="5">
    <location>
        <begin position="12"/>
        <end position="35"/>
    </location>
</feature>
<feature type="transmembrane region" description="Helical" evidence="5">
    <location>
        <begin position="728"/>
        <end position="753"/>
    </location>
</feature>
<feature type="transmembrane region" description="Helical" evidence="5">
    <location>
        <begin position="683"/>
        <end position="707"/>
    </location>
</feature>
<evidence type="ECO:0000256" key="2">
    <source>
        <dbReference type="ARBA" id="ARBA00022692"/>
    </source>
</evidence>
<dbReference type="Pfam" id="PF12698">
    <property type="entry name" value="ABC2_membrane_3"/>
    <property type="match status" value="1"/>
</dbReference>
<evidence type="ECO:0000256" key="3">
    <source>
        <dbReference type="ARBA" id="ARBA00022989"/>
    </source>
</evidence>
<dbReference type="PANTHER" id="PTHR43077">
    <property type="entry name" value="TRANSPORT PERMEASE YVFS-RELATED"/>
    <property type="match status" value="1"/>
</dbReference>